<keyword evidence="2" id="KW-1185">Reference proteome</keyword>
<name>A0A9D4TKZ8_CHLVU</name>
<comment type="caution">
    <text evidence="1">The sequence shown here is derived from an EMBL/GenBank/DDBJ whole genome shotgun (WGS) entry which is preliminary data.</text>
</comment>
<evidence type="ECO:0008006" key="3">
    <source>
        <dbReference type="Google" id="ProtNLM"/>
    </source>
</evidence>
<dbReference type="PANTHER" id="PTHR12725">
    <property type="entry name" value="HALOACID DEHALOGENASE-LIKE HYDROLASE"/>
    <property type="match status" value="1"/>
</dbReference>
<proteinExistence type="predicted"/>
<dbReference type="InterPro" id="IPR036412">
    <property type="entry name" value="HAD-like_sf"/>
</dbReference>
<evidence type="ECO:0000313" key="1">
    <source>
        <dbReference type="EMBL" id="KAI3428344.1"/>
    </source>
</evidence>
<sequence>MTITQRPQVTAILCDLDDCLYQNHEMQYNVAENIRHYMAEHLSIDVDTVAELCADLYLNYGTTLAGLVASGYKVDYEDWHARVHGSLPYETYLHPDPALRSLLDSIPLPKWVFTNADAKHAARCLDLLGLSSCFQGVISFEEVMAEAAQQGMVHHGCPVVCKPNRQAFDIAMQLAGGLQPGTTLWLDDSARNITTGHRLGLYSVLVGRTGVACPSDQQIRSMHDLPAALPWLWQGQQPPCGIAAAAAPEGDESALPLKAAIGKPSSGKVHAKASCTDDETIEAVYAAT</sequence>
<dbReference type="SFLD" id="SFLDS00003">
    <property type="entry name" value="Haloacid_Dehalogenase"/>
    <property type="match status" value="1"/>
</dbReference>
<dbReference type="AlphaFoldDB" id="A0A9D4TKZ8"/>
<dbReference type="PANTHER" id="PTHR12725:SF117">
    <property type="entry name" value="HALOACID DEHALOGENASE-LIKE HYDROLASE"/>
    <property type="match status" value="1"/>
</dbReference>
<dbReference type="EMBL" id="SIDB01000009">
    <property type="protein sequence ID" value="KAI3428344.1"/>
    <property type="molecule type" value="Genomic_DNA"/>
</dbReference>
<accession>A0A9D4TKZ8</accession>
<dbReference type="NCBIfam" id="TIGR01993">
    <property type="entry name" value="Pyr-5-nucltdase"/>
    <property type="match status" value="1"/>
</dbReference>
<dbReference type="Gene3D" id="1.10.150.450">
    <property type="match status" value="1"/>
</dbReference>
<gene>
    <name evidence="1" type="ORF">D9Q98_006724</name>
</gene>
<organism evidence="1 2">
    <name type="scientific">Chlorella vulgaris</name>
    <name type="common">Green alga</name>
    <dbReference type="NCBI Taxonomy" id="3077"/>
    <lineage>
        <taxon>Eukaryota</taxon>
        <taxon>Viridiplantae</taxon>
        <taxon>Chlorophyta</taxon>
        <taxon>core chlorophytes</taxon>
        <taxon>Trebouxiophyceae</taxon>
        <taxon>Chlorellales</taxon>
        <taxon>Chlorellaceae</taxon>
        <taxon>Chlorella clade</taxon>
        <taxon>Chlorella</taxon>
    </lineage>
</organism>
<dbReference type="SUPFAM" id="SSF56784">
    <property type="entry name" value="HAD-like"/>
    <property type="match status" value="1"/>
</dbReference>
<reference evidence="1" key="2">
    <citation type="submission" date="2020-11" db="EMBL/GenBank/DDBJ databases">
        <authorList>
            <person name="Cecchin M."/>
            <person name="Marcolungo L."/>
            <person name="Rossato M."/>
            <person name="Girolomoni L."/>
            <person name="Cosentino E."/>
            <person name="Cuine S."/>
            <person name="Li-Beisson Y."/>
            <person name="Delledonne M."/>
            <person name="Ballottari M."/>
        </authorList>
    </citation>
    <scope>NUCLEOTIDE SEQUENCE</scope>
    <source>
        <strain evidence="1">211/11P</strain>
        <tissue evidence="1">Whole cell</tissue>
    </source>
</reference>
<dbReference type="InterPro" id="IPR023214">
    <property type="entry name" value="HAD_sf"/>
</dbReference>
<protein>
    <recommendedName>
        <fullName evidence="3">Pyrimidine 5-nucleotidase</fullName>
    </recommendedName>
</protein>
<dbReference type="Gene3D" id="3.40.50.1000">
    <property type="entry name" value="HAD superfamily/HAD-like"/>
    <property type="match status" value="1"/>
</dbReference>
<dbReference type="Pfam" id="PF00702">
    <property type="entry name" value="Hydrolase"/>
    <property type="match status" value="1"/>
</dbReference>
<evidence type="ECO:0000313" key="2">
    <source>
        <dbReference type="Proteomes" id="UP001055712"/>
    </source>
</evidence>
<dbReference type="InterPro" id="IPR010237">
    <property type="entry name" value="Pyr-5-nucltdase"/>
</dbReference>
<dbReference type="Proteomes" id="UP001055712">
    <property type="component" value="Unassembled WGS sequence"/>
</dbReference>
<reference evidence="1" key="1">
    <citation type="journal article" date="2019" name="Plant J.">
        <title>Chlorella vulgaris genome assembly and annotation reveals the molecular basis for metabolic acclimation to high light conditions.</title>
        <authorList>
            <person name="Cecchin M."/>
            <person name="Marcolungo L."/>
            <person name="Rossato M."/>
            <person name="Girolomoni L."/>
            <person name="Cosentino E."/>
            <person name="Cuine S."/>
            <person name="Li-Beisson Y."/>
            <person name="Delledonne M."/>
            <person name="Ballottari M."/>
        </authorList>
    </citation>
    <scope>NUCLEOTIDE SEQUENCE</scope>
    <source>
        <strain evidence="1">211/11P</strain>
    </source>
</reference>
<dbReference type="SFLD" id="SFLDG01132">
    <property type="entry name" value="C1.5.3:_5'-Nucleotidase_Like"/>
    <property type="match status" value="1"/>
</dbReference>
<dbReference type="SFLD" id="SFLDG01129">
    <property type="entry name" value="C1.5:_HAD__Beta-PGM__Phosphata"/>
    <property type="match status" value="1"/>
</dbReference>
<dbReference type="OrthoDB" id="1065058at2759"/>